<dbReference type="EMBL" id="MGAG01000018">
    <property type="protein sequence ID" value="OGK40840.1"/>
    <property type="molecule type" value="Genomic_DNA"/>
</dbReference>
<dbReference type="SUPFAM" id="SSF53335">
    <property type="entry name" value="S-adenosyl-L-methionine-dependent methyltransferases"/>
    <property type="match status" value="1"/>
</dbReference>
<evidence type="ECO:0000313" key="3">
    <source>
        <dbReference type="Proteomes" id="UP000177698"/>
    </source>
</evidence>
<dbReference type="STRING" id="1802056.A2954_05905"/>
<reference evidence="2 3" key="1">
    <citation type="journal article" date="2016" name="Nat. Commun.">
        <title>Thousands of microbial genomes shed light on interconnected biogeochemical processes in an aquifer system.</title>
        <authorList>
            <person name="Anantharaman K."/>
            <person name="Brown C.T."/>
            <person name="Hug L.A."/>
            <person name="Sharon I."/>
            <person name="Castelle C.J."/>
            <person name="Probst A.J."/>
            <person name="Thomas B.C."/>
            <person name="Singh A."/>
            <person name="Wilkins M.J."/>
            <person name="Karaoz U."/>
            <person name="Brodie E.L."/>
            <person name="Williams K.H."/>
            <person name="Hubbard S.S."/>
            <person name="Banfield J.F."/>
        </authorList>
    </citation>
    <scope>NUCLEOTIDE SEQUENCE [LARGE SCALE GENOMIC DNA]</scope>
</reference>
<organism evidence="2 3">
    <name type="scientific">Candidatus Roizmanbacteria bacterium RIFCSPLOWO2_01_FULL_37_12</name>
    <dbReference type="NCBI Taxonomy" id="1802056"/>
    <lineage>
        <taxon>Bacteria</taxon>
        <taxon>Candidatus Roizmaniibacteriota</taxon>
    </lineage>
</organism>
<dbReference type="Gene3D" id="3.40.50.150">
    <property type="entry name" value="Vaccinia Virus protein VP39"/>
    <property type="match status" value="1"/>
</dbReference>
<keyword evidence="1" id="KW-0808">Transferase</keyword>
<evidence type="ECO:0000313" key="2">
    <source>
        <dbReference type="EMBL" id="OGK40840.1"/>
    </source>
</evidence>
<name>A0A1F7IBW4_9BACT</name>
<dbReference type="Proteomes" id="UP000177698">
    <property type="component" value="Unassembled WGS sequence"/>
</dbReference>
<comment type="caution">
    <text evidence="2">The sequence shown here is derived from an EMBL/GenBank/DDBJ whole genome shotgun (WGS) entry which is preliminary data.</text>
</comment>
<sequence length="211" mass="25055">MNYYNKKYFDVQKKAGMYGVQQDIWMYEPFIKNDDKVLDFGCGGGYMLERLNCGSKFGVDINSQARREAEKKRIKVFETLDDLPDGIKFNVIFSHHTLEHVDNPIQILKSLRKYLKKGGLIIVTVPIDDWRNEKKFKPEDVNQHLFTWTPLLLGNLFTHSGYKIKEIKIIERAWIPLSRIYYRIIPKLFYNFFSMLWSKLVLSRQIRIIAH</sequence>
<dbReference type="CDD" id="cd02440">
    <property type="entry name" value="AdoMet_MTases"/>
    <property type="match status" value="1"/>
</dbReference>
<dbReference type="AlphaFoldDB" id="A0A1F7IBW4"/>
<proteinExistence type="predicted"/>
<dbReference type="InterPro" id="IPR029063">
    <property type="entry name" value="SAM-dependent_MTases_sf"/>
</dbReference>
<dbReference type="PANTHER" id="PTHR43861:SF3">
    <property type="entry name" value="PUTATIVE (AFU_ORTHOLOGUE AFUA_2G14390)-RELATED"/>
    <property type="match status" value="1"/>
</dbReference>
<dbReference type="PANTHER" id="PTHR43861">
    <property type="entry name" value="TRANS-ACONITATE 2-METHYLTRANSFERASE-RELATED"/>
    <property type="match status" value="1"/>
</dbReference>
<evidence type="ECO:0000256" key="1">
    <source>
        <dbReference type="ARBA" id="ARBA00022679"/>
    </source>
</evidence>
<accession>A0A1F7IBW4</accession>
<dbReference type="Pfam" id="PF13489">
    <property type="entry name" value="Methyltransf_23"/>
    <property type="match status" value="1"/>
</dbReference>
<gene>
    <name evidence="2" type="ORF">A2954_05905</name>
</gene>
<protein>
    <recommendedName>
        <fullName evidence="4">Methyltransferase type 11 domain-containing protein</fullName>
    </recommendedName>
</protein>
<evidence type="ECO:0008006" key="4">
    <source>
        <dbReference type="Google" id="ProtNLM"/>
    </source>
</evidence>
<dbReference type="GO" id="GO:0016740">
    <property type="term" value="F:transferase activity"/>
    <property type="evidence" value="ECO:0007669"/>
    <property type="project" value="UniProtKB-KW"/>
</dbReference>